<feature type="region of interest" description="Disordered" evidence="1">
    <location>
        <begin position="73"/>
        <end position="112"/>
    </location>
</feature>
<reference evidence="2" key="1">
    <citation type="journal article" date="2020" name="bioRxiv">
        <title>Comparative genomics of Chlamydomonas.</title>
        <authorList>
            <person name="Craig R.J."/>
            <person name="Hasan A.R."/>
            <person name="Ness R.W."/>
            <person name="Keightley P.D."/>
        </authorList>
    </citation>
    <scope>NUCLEOTIDE SEQUENCE</scope>
    <source>
        <strain evidence="2">CCAP 11/173</strain>
    </source>
</reference>
<comment type="caution">
    <text evidence="2">The sequence shown here is derived from an EMBL/GenBank/DDBJ whole genome shotgun (WGS) entry which is preliminary data.</text>
</comment>
<dbReference type="EMBL" id="JAEHOD010000063">
    <property type="protein sequence ID" value="KAG2433159.1"/>
    <property type="molecule type" value="Genomic_DNA"/>
</dbReference>
<gene>
    <name evidence="2" type="ORF">HYH02_012703</name>
</gene>
<feature type="region of interest" description="Disordered" evidence="1">
    <location>
        <begin position="1"/>
        <end position="33"/>
    </location>
</feature>
<dbReference type="Proteomes" id="UP000613740">
    <property type="component" value="Unassembled WGS sequence"/>
</dbReference>
<sequence length="112" mass="11118">MSKKELSAAGGGGGPQYTCTAATVGSGAPTRDAITTASCDTSVPGGQSTLGELTAASVSAIGPEVPEMLTKTAAPTRLQQLPEAPPPSRLSGLAQRSAKAPTPSPILQMERA</sequence>
<evidence type="ECO:0000256" key="1">
    <source>
        <dbReference type="SAM" id="MobiDB-lite"/>
    </source>
</evidence>
<protein>
    <submittedName>
        <fullName evidence="2">Uncharacterized protein</fullName>
    </submittedName>
</protein>
<organism evidence="2 3">
    <name type="scientific">Chlamydomonas schloesseri</name>
    <dbReference type="NCBI Taxonomy" id="2026947"/>
    <lineage>
        <taxon>Eukaryota</taxon>
        <taxon>Viridiplantae</taxon>
        <taxon>Chlorophyta</taxon>
        <taxon>core chlorophytes</taxon>
        <taxon>Chlorophyceae</taxon>
        <taxon>CS clade</taxon>
        <taxon>Chlamydomonadales</taxon>
        <taxon>Chlamydomonadaceae</taxon>
        <taxon>Chlamydomonas</taxon>
    </lineage>
</organism>
<evidence type="ECO:0000313" key="3">
    <source>
        <dbReference type="Proteomes" id="UP000613740"/>
    </source>
</evidence>
<dbReference type="AlphaFoldDB" id="A0A835T3G4"/>
<name>A0A835T3G4_9CHLO</name>
<accession>A0A835T3G4</accession>
<evidence type="ECO:0000313" key="2">
    <source>
        <dbReference type="EMBL" id="KAG2433159.1"/>
    </source>
</evidence>
<keyword evidence="3" id="KW-1185">Reference proteome</keyword>
<proteinExistence type="predicted"/>